<dbReference type="InterPro" id="IPR050951">
    <property type="entry name" value="Retrovirus_Pol_polyprotein"/>
</dbReference>
<dbReference type="Gene3D" id="3.30.420.10">
    <property type="entry name" value="Ribonuclease H-like superfamily/Ribonuclease H"/>
    <property type="match status" value="1"/>
</dbReference>
<dbReference type="PANTHER" id="PTHR37984">
    <property type="entry name" value="PROTEIN CBG26694"/>
    <property type="match status" value="1"/>
</dbReference>
<dbReference type="PANTHER" id="PTHR37984:SF5">
    <property type="entry name" value="PROTEIN NYNRIN-LIKE"/>
    <property type="match status" value="1"/>
</dbReference>
<accession>A0AAV1UEN4</accession>
<dbReference type="InterPro" id="IPR012337">
    <property type="entry name" value="RNaseH-like_sf"/>
</dbReference>
<dbReference type="InterPro" id="IPR001584">
    <property type="entry name" value="Integrase_cat-core"/>
</dbReference>
<dbReference type="Pfam" id="PF17921">
    <property type="entry name" value="Integrase_H2C2"/>
    <property type="match status" value="1"/>
</dbReference>
<evidence type="ECO:0000313" key="3">
    <source>
        <dbReference type="Proteomes" id="UP001162060"/>
    </source>
</evidence>
<sequence>MIAYLRAPSDAALGALTRTKREHTQRHSIDGNLLLHSIDKIDAPRTVIANDLDSRAQITHEYHDAPIGGHLGREKTFAAVSRDFFWPHMYKWIRNWVRTCEICQHVKPSPSSQATLRPLSIAAEAWRSVSMDFIFGIAPYFHDRTCNLDFVDSFSKMTHLVPVHATITAAETAVHFIDTAFRNHGLPEIHVSDRDPRFTSAFWTSLFEFLGTKLQMSTAAHPETDGQSERVSWVLQDVL</sequence>
<dbReference type="EMBL" id="CAKLBY020000193">
    <property type="protein sequence ID" value="CAK7932995.1"/>
    <property type="molecule type" value="Genomic_DNA"/>
</dbReference>
<dbReference type="GO" id="GO:0003676">
    <property type="term" value="F:nucleic acid binding"/>
    <property type="evidence" value="ECO:0007669"/>
    <property type="project" value="InterPro"/>
</dbReference>
<evidence type="ECO:0000259" key="1">
    <source>
        <dbReference type="PROSITE" id="PS50994"/>
    </source>
</evidence>
<gene>
    <name evidence="2" type="ORF">PM001_LOCUS18145</name>
</gene>
<protein>
    <recommendedName>
        <fullName evidence="1">Integrase catalytic domain-containing protein</fullName>
    </recommendedName>
</protein>
<dbReference type="InterPro" id="IPR036397">
    <property type="entry name" value="RNaseH_sf"/>
</dbReference>
<name>A0AAV1UEN4_9STRA</name>
<dbReference type="FunFam" id="1.10.340.70:FF:000001">
    <property type="entry name" value="Retrovirus-related Pol polyprotein from transposon gypsy-like Protein"/>
    <property type="match status" value="1"/>
</dbReference>
<dbReference type="AlphaFoldDB" id="A0AAV1UEN4"/>
<proteinExistence type="predicted"/>
<dbReference type="Proteomes" id="UP001162060">
    <property type="component" value="Unassembled WGS sequence"/>
</dbReference>
<reference evidence="2" key="1">
    <citation type="submission" date="2024-01" db="EMBL/GenBank/DDBJ databases">
        <authorList>
            <person name="Webb A."/>
        </authorList>
    </citation>
    <scope>NUCLEOTIDE SEQUENCE</scope>
    <source>
        <strain evidence="2">Pm1</strain>
    </source>
</reference>
<comment type="caution">
    <text evidence="2">The sequence shown here is derived from an EMBL/GenBank/DDBJ whole genome shotgun (WGS) entry which is preliminary data.</text>
</comment>
<evidence type="ECO:0000313" key="2">
    <source>
        <dbReference type="EMBL" id="CAK7932995.1"/>
    </source>
</evidence>
<organism evidence="2 3">
    <name type="scientific">Peronospora matthiolae</name>
    <dbReference type="NCBI Taxonomy" id="2874970"/>
    <lineage>
        <taxon>Eukaryota</taxon>
        <taxon>Sar</taxon>
        <taxon>Stramenopiles</taxon>
        <taxon>Oomycota</taxon>
        <taxon>Peronosporomycetes</taxon>
        <taxon>Peronosporales</taxon>
        <taxon>Peronosporaceae</taxon>
        <taxon>Peronospora</taxon>
    </lineage>
</organism>
<dbReference type="GO" id="GO:0015074">
    <property type="term" value="P:DNA integration"/>
    <property type="evidence" value="ECO:0007669"/>
    <property type="project" value="InterPro"/>
</dbReference>
<feature type="domain" description="Integrase catalytic" evidence="1">
    <location>
        <begin position="114"/>
        <end position="239"/>
    </location>
</feature>
<dbReference type="Pfam" id="PF00665">
    <property type="entry name" value="rve"/>
    <property type="match status" value="1"/>
</dbReference>
<dbReference type="Gene3D" id="1.10.340.70">
    <property type="match status" value="1"/>
</dbReference>
<dbReference type="PROSITE" id="PS50994">
    <property type="entry name" value="INTEGRASE"/>
    <property type="match status" value="1"/>
</dbReference>
<dbReference type="InterPro" id="IPR041588">
    <property type="entry name" value="Integrase_H2C2"/>
</dbReference>
<dbReference type="SUPFAM" id="SSF53098">
    <property type="entry name" value="Ribonuclease H-like"/>
    <property type="match status" value="1"/>
</dbReference>